<evidence type="ECO:0000313" key="15">
    <source>
        <dbReference type="Proteomes" id="UP000217720"/>
    </source>
</evidence>
<evidence type="ECO:0000313" key="10">
    <source>
        <dbReference type="EMBL" id="PCC44236.1"/>
    </source>
</evidence>
<comment type="cofactor">
    <cofactor evidence="1 4">
        <name>pyridoxal 5'-phosphate</name>
        <dbReference type="ChEBI" id="CHEBI:597326"/>
    </cofactor>
</comment>
<dbReference type="CDD" id="cd00609">
    <property type="entry name" value="AAT_like"/>
    <property type="match status" value="1"/>
</dbReference>
<dbReference type="EMBL" id="NRGO01000013">
    <property type="protein sequence ID" value="PCC49921.1"/>
    <property type="molecule type" value="Genomic_DNA"/>
</dbReference>
<organism evidence="6 14">
    <name type="scientific">Brevibacterium aurantiacum</name>
    <dbReference type="NCBI Taxonomy" id="273384"/>
    <lineage>
        <taxon>Bacteria</taxon>
        <taxon>Bacillati</taxon>
        <taxon>Actinomycetota</taxon>
        <taxon>Actinomycetes</taxon>
        <taxon>Micrococcales</taxon>
        <taxon>Brevibacteriaceae</taxon>
        <taxon>Brevibacterium</taxon>
    </lineage>
</organism>
<evidence type="ECO:0000313" key="16">
    <source>
        <dbReference type="Proteomes" id="UP000218377"/>
    </source>
</evidence>
<evidence type="ECO:0000313" key="8">
    <source>
        <dbReference type="EMBL" id="AZT97080.1"/>
    </source>
</evidence>
<dbReference type="Gene3D" id="3.40.640.10">
    <property type="entry name" value="Type I PLP-dependent aspartate aminotransferase-like (Major domain)"/>
    <property type="match status" value="1"/>
</dbReference>
<evidence type="ECO:0000313" key="11">
    <source>
        <dbReference type="EMBL" id="PCC49921.1"/>
    </source>
</evidence>
<dbReference type="PANTHER" id="PTHR42832">
    <property type="entry name" value="AMINO ACID AMINOTRANSFERASE"/>
    <property type="match status" value="1"/>
</dbReference>
<dbReference type="PANTHER" id="PTHR42832:SF3">
    <property type="entry name" value="L-GLUTAMINE--4-(METHYLSULFANYL)-2-OXOBUTANOATE AMINOTRANSFERASE"/>
    <property type="match status" value="1"/>
</dbReference>
<dbReference type="Pfam" id="PF00155">
    <property type="entry name" value="Aminotran_1_2"/>
    <property type="match status" value="1"/>
</dbReference>
<reference evidence="20 21" key="6">
    <citation type="submission" date="2017-12" db="EMBL/GenBank/DDBJ databases">
        <authorList>
            <person name="Levesque S."/>
        </authorList>
    </citation>
    <scope>NUCLEOTIDE SEQUENCE [LARGE SCALE GENOMIC DNA]</scope>
    <source>
        <strain evidence="7 21">SMQ-1417</strain>
        <strain evidence="8 20">SMQ-1420</strain>
    </source>
</reference>
<evidence type="ECO:0000256" key="4">
    <source>
        <dbReference type="RuleBase" id="RU000481"/>
    </source>
</evidence>
<proteinExistence type="inferred from homology"/>
<dbReference type="OrthoDB" id="9813612at2"/>
<dbReference type="InterPro" id="IPR015421">
    <property type="entry name" value="PyrdxlP-dep_Trfase_major"/>
</dbReference>
<evidence type="ECO:0000313" key="17">
    <source>
        <dbReference type="Proteomes" id="UP000218620"/>
    </source>
</evidence>
<evidence type="ECO:0000256" key="1">
    <source>
        <dbReference type="ARBA" id="ARBA00001933"/>
    </source>
</evidence>
<dbReference type="EMBL" id="NRGX01000001">
    <property type="protein sequence ID" value="PCC19743.1"/>
    <property type="molecule type" value="Genomic_DNA"/>
</dbReference>
<evidence type="ECO:0000313" key="6">
    <source>
        <dbReference type="EMBL" id="AOP53381.1"/>
    </source>
</evidence>
<evidence type="ECO:0000313" key="20">
    <source>
        <dbReference type="Proteomes" id="UP000282731"/>
    </source>
</evidence>
<evidence type="ECO:0000313" key="12">
    <source>
        <dbReference type="EMBL" id="SMX71377.1"/>
    </source>
</evidence>
<dbReference type="Proteomes" id="UP000234289">
    <property type="component" value="Unassembled WGS sequence"/>
</dbReference>
<evidence type="ECO:0000256" key="2">
    <source>
        <dbReference type="ARBA" id="ARBA00022576"/>
    </source>
</evidence>
<reference evidence="6" key="1">
    <citation type="submission" date="2016-09" db="EMBL/GenBank/DDBJ databases">
        <title>Complete Genome Sequence of Brevibacterium aurantiacum SMQ-1335.</title>
        <authorList>
            <person name="de Melo A.G."/>
            <person name="Labrie S.J."/>
            <person name="Dumaresq J."/>
            <person name="Roberts R.J."/>
            <person name="Tremblay D.M."/>
            <person name="Moineau S."/>
        </authorList>
    </citation>
    <scope>NUCLEOTIDE SEQUENCE</scope>
    <source>
        <strain evidence="6">SMQ-1335</strain>
    </source>
</reference>
<evidence type="ECO:0000256" key="3">
    <source>
        <dbReference type="ARBA" id="ARBA00022679"/>
    </source>
</evidence>
<reference evidence="15 16" key="3">
    <citation type="journal article" date="2017" name="Elife">
        <title>Extensive horizontal gene transfer in cheese-associated bacteria.</title>
        <authorList>
            <person name="Bonham K.S."/>
            <person name="Wolfe B.E."/>
            <person name="Dutton R.J."/>
        </authorList>
    </citation>
    <scope>NUCLEOTIDE SEQUENCE [LARGE SCALE GENOMIC DNA]</scope>
    <source>
        <strain evidence="11 15">900_6</strain>
        <strain evidence="10 17">962_8</strain>
        <strain evidence="9 16">JB5</strain>
    </source>
</reference>
<dbReference type="EC" id="2.6.1.-" evidence="4"/>
<dbReference type="Proteomes" id="UP000218620">
    <property type="component" value="Unassembled WGS sequence"/>
</dbReference>
<dbReference type="GO" id="GO:0008483">
    <property type="term" value="F:transaminase activity"/>
    <property type="evidence" value="ECO:0007669"/>
    <property type="project" value="UniProtKB-KW"/>
</dbReference>
<keyword evidence="3 4" id="KW-0808">Transferase</keyword>
<comment type="similarity">
    <text evidence="4">Belongs to the class-I pyridoxal-phosphate-dependent aminotransferase family.</text>
</comment>
<dbReference type="Proteomes" id="UP000283000">
    <property type="component" value="Chromosome"/>
</dbReference>
<reference evidence="20 21" key="7">
    <citation type="submission" date="2019-01" db="EMBL/GenBank/DDBJ databases">
        <title>Comparative genomic analysis of Brevibacterium aurantiacum sheds light on its evolution and its adaptation to smear-ripened cheeses.</title>
        <authorList>
            <person name="Moineau S."/>
        </authorList>
    </citation>
    <scope>NUCLEOTIDE SEQUENCE [LARGE SCALE GENOMIC DNA]</scope>
    <source>
        <strain evidence="7 21">SMQ-1417</strain>
        <strain evidence="8 20">SMQ-1420</strain>
    </source>
</reference>
<dbReference type="eggNOG" id="COG0436">
    <property type="taxonomic scope" value="Bacteria"/>
</dbReference>
<evidence type="ECO:0000313" key="19">
    <source>
        <dbReference type="Proteomes" id="UP000234300"/>
    </source>
</evidence>
<dbReference type="SUPFAM" id="SSF53383">
    <property type="entry name" value="PLP-dependent transferases"/>
    <property type="match status" value="1"/>
</dbReference>
<accession>A0A1D7W2Y7</accession>
<gene>
    <name evidence="12" type="ORF">BAUR920_00768</name>
    <name evidence="13" type="ORF">BAURA86_01516</name>
    <name evidence="6" type="ORF">BLSMQ_1671</name>
    <name evidence="11" type="ORF">CIK62_11155</name>
    <name evidence="10" type="ORF">CIK65_01145</name>
    <name evidence="9" type="ORF">CIK79_16430</name>
    <name evidence="7" type="ORF">CXR23_09090</name>
    <name evidence="8" type="ORF">CXR27_08750</name>
</gene>
<dbReference type="Proteomes" id="UP000282731">
    <property type="component" value="Chromosome"/>
</dbReference>
<dbReference type="Proteomes" id="UP000094793">
    <property type="component" value="Chromosome"/>
</dbReference>
<dbReference type="InterPro" id="IPR019880">
    <property type="entry name" value="OxyQ"/>
</dbReference>
<dbReference type="EMBL" id="FXZG01000003">
    <property type="protein sequence ID" value="SMX71377.1"/>
    <property type="molecule type" value="Genomic_DNA"/>
</dbReference>
<dbReference type="GO" id="GO:0030170">
    <property type="term" value="F:pyridoxal phosphate binding"/>
    <property type="evidence" value="ECO:0007669"/>
    <property type="project" value="InterPro"/>
</dbReference>
<feature type="domain" description="Aminotransferase class I/classII large" evidence="5">
    <location>
        <begin position="36"/>
        <end position="373"/>
    </location>
</feature>
<dbReference type="InterPro" id="IPR004839">
    <property type="entry name" value="Aminotransferase_I/II_large"/>
</dbReference>
<reference evidence="12 19" key="5">
    <citation type="submission" date="2017-03" db="EMBL/GenBank/DDBJ databases">
        <authorList>
            <person name="Afonso C.L."/>
            <person name="Miller P.J."/>
            <person name="Scott M.A."/>
            <person name="Spackman E."/>
            <person name="Goraichik I."/>
            <person name="Dimitrov K.M."/>
            <person name="Suarez D.L."/>
            <person name="Swayne D.E."/>
        </authorList>
    </citation>
    <scope>NUCLEOTIDE SEQUENCE [LARGE SCALE GENOMIC DNA]</scope>
    <source>
        <strain evidence="13">8</strain>
        <strain evidence="19">8(6)</strain>
        <strain evidence="12">CNRZ 920</strain>
    </source>
</reference>
<evidence type="ECO:0000313" key="14">
    <source>
        <dbReference type="Proteomes" id="UP000094793"/>
    </source>
</evidence>
<accession>A0A2H1I852</accession>
<dbReference type="Proteomes" id="UP000218377">
    <property type="component" value="Unassembled WGS sequence"/>
</dbReference>
<sequence>MSSRFDSSRFGLNLPDYPWDRLTEFRDRAAQHPDGVCDLSIGTPVDPTPQVIQSALAAAGDAHGYPTTAGTTELREAIAWWYQNWHGVTLDPAAEVLPTVGSKELVAWLPTLLGLRQAGLEVACPSAAYPTYEMGATIAGVGCRRLDAADVAAGASLDGIGLLWINTPGNPTGEVLDTDTLAEVVRRTRESGVVLASDECYGLLNWESESPAPSILNVTGGDHHGVLSVYSMSKQSNLAGYRAAFVTGDRDLIGDLTKSRKHAGMIVPFPVQAAMIAGLRDTAHVTEQKERYRARRDLLRSGLEDYGFRIDHSSAGLYLWSSADINCWDSLSGLADIGIIAGPGEFYGEAATDHVRIALTASDERIEAAARRLHAAAE</sequence>
<dbReference type="EMBL" id="NRGQ01000003">
    <property type="protein sequence ID" value="PCC44236.1"/>
    <property type="molecule type" value="Genomic_DNA"/>
</dbReference>
<evidence type="ECO:0000259" key="5">
    <source>
        <dbReference type="Pfam" id="PF00155"/>
    </source>
</evidence>
<dbReference type="NCBIfam" id="TIGR03539">
    <property type="entry name" value="DapC_actino"/>
    <property type="match status" value="1"/>
</dbReference>
<dbReference type="Proteomes" id="UP000234300">
    <property type="component" value="Unassembled WGS sequence"/>
</dbReference>
<dbReference type="InterPro" id="IPR050881">
    <property type="entry name" value="LL-DAP_aminotransferase"/>
</dbReference>
<dbReference type="PROSITE" id="PS00105">
    <property type="entry name" value="AA_TRANSFER_CLASS_1"/>
    <property type="match status" value="1"/>
</dbReference>
<keyword evidence="2 4" id="KW-0032">Aminotransferase</keyword>
<dbReference type="RefSeq" id="WP_069600001.1">
    <property type="nucleotide sequence ID" value="NZ_CP017150.1"/>
</dbReference>
<dbReference type="EMBL" id="CP025334">
    <property type="protein sequence ID" value="AZT97080.1"/>
    <property type="molecule type" value="Genomic_DNA"/>
</dbReference>
<reference evidence="14" key="2">
    <citation type="submission" date="2016-09" db="EMBL/GenBank/DDBJ databases">
        <title>Complete Genome Sequence of Brevibacterium linens SMQ-1335.</title>
        <authorList>
            <person name="de Melo A.G."/>
            <person name="Labrie S.J."/>
            <person name="Dumaresq J."/>
            <person name="Roberts R.J."/>
            <person name="Tremblay D.M."/>
            <person name="Moineau S."/>
        </authorList>
    </citation>
    <scope>NUCLEOTIDE SEQUENCE [LARGE SCALE GENOMIC DNA]</scope>
    <source>
        <strain evidence="14">SMQ-1335</strain>
    </source>
</reference>
<dbReference type="InterPro" id="IPR015424">
    <property type="entry name" value="PyrdxlP-dep_Trfase"/>
</dbReference>
<protein>
    <recommendedName>
        <fullName evidence="4">Aminotransferase</fullName>
        <ecNumber evidence="4">2.6.1.-</ecNumber>
    </recommendedName>
</protein>
<evidence type="ECO:0000313" key="13">
    <source>
        <dbReference type="EMBL" id="SMX84845.1"/>
    </source>
</evidence>
<dbReference type="InterPro" id="IPR015422">
    <property type="entry name" value="PyrdxlP-dep_Trfase_small"/>
</dbReference>
<name>A0A1D7W2Y7_BREAU</name>
<dbReference type="EMBL" id="CP017150">
    <property type="protein sequence ID" value="AOP53381.1"/>
    <property type="molecule type" value="Genomic_DNA"/>
</dbReference>
<dbReference type="KEGG" id="blin:BLSMQ_1671"/>
<evidence type="ECO:0000313" key="9">
    <source>
        <dbReference type="EMBL" id="PCC19743.1"/>
    </source>
</evidence>
<reference evidence="18" key="4">
    <citation type="submission" date="2017-03" db="EMBL/GenBank/DDBJ databases">
        <authorList>
            <person name="Monnet C."/>
        </authorList>
    </citation>
    <scope>NUCLEOTIDE SEQUENCE [LARGE SCALE GENOMIC DNA]</scope>
    <source>
        <strain evidence="18">CNRZ 920</strain>
    </source>
</reference>
<dbReference type="InterPro" id="IPR004838">
    <property type="entry name" value="NHTrfase_class1_PyrdxlP-BS"/>
</dbReference>
<accession>A0A2A3X7T3</accession>
<dbReference type="Gene3D" id="3.90.1150.10">
    <property type="entry name" value="Aspartate Aminotransferase, domain 1"/>
    <property type="match status" value="1"/>
</dbReference>
<dbReference type="EMBL" id="CP025330">
    <property type="protein sequence ID" value="AZT93282.1"/>
    <property type="molecule type" value="Genomic_DNA"/>
</dbReference>
<evidence type="ECO:0000313" key="21">
    <source>
        <dbReference type="Proteomes" id="UP000283000"/>
    </source>
</evidence>
<evidence type="ECO:0000313" key="7">
    <source>
        <dbReference type="EMBL" id="AZT93282.1"/>
    </source>
</evidence>
<dbReference type="Proteomes" id="UP000217720">
    <property type="component" value="Unassembled WGS sequence"/>
</dbReference>
<dbReference type="EMBL" id="FXZI01000004">
    <property type="protein sequence ID" value="SMX84845.1"/>
    <property type="molecule type" value="Genomic_DNA"/>
</dbReference>
<dbReference type="PATRIC" id="fig|1703.10.peg.1716"/>
<dbReference type="AlphaFoldDB" id="A0A1D7W2Y7"/>
<evidence type="ECO:0000313" key="18">
    <source>
        <dbReference type="Proteomes" id="UP000234289"/>
    </source>
</evidence>